<evidence type="ECO:0000313" key="3">
    <source>
        <dbReference type="Proteomes" id="UP000030008"/>
    </source>
</evidence>
<reference evidence="2 3" key="1">
    <citation type="submission" date="2014-08" db="EMBL/GenBank/DDBJ databases">
        <title>Clostridium innocuum, an unnegligible vancomycin-resistant pathogen causing extra-intestinal infections.</title>
        <authorList>
            <person name="Feng Y."/>
            <person name="Chiu C.-H."/>
        </authorList>
    </citation>
    <scope>NUCLEOTIDE SEQUENCE [LARGE SCALE GENOMIC DNA]</scope>
    <source>
        <strain evidence="2 3">AN88</strain>
    </source>
</reference>
<name>A0A099IA12_CLOIN</name>
<keyword evidence="1" id="KW-0472">Membrane</keyword>
<keyword evidence="1" id="KW-1133">Transmembrane helix</keyword>
<organism evidence="2 3">
    <name type="scientific">Clostridium innocuum</name>
    <dbReference type="NCBI Taxonomy" id="1522"/>
    <lineage>
        <taxon>Bacteria</taxon>
        <taxon>Bacillati</taxon>
        <taxon>Bacillota</taxon>
        <taxon>Clostridia</taxon>
        <taxon>Eubacteriales</taxon>
        <taxon>Clostridiaceae</taxon>
        <taxon>Clostridium</taxon>
    </lineage>
</organism>
<feature type="transmembrane region" description="Helical" evidence="1">
    <location>
        <begin position="6"/>
        <end position="23"/>
    </location>
</feature>
<dbReference type="Proteomes" id="UP000030008">
    <property type="component" value="Unassembled WGS sequence"/>
</dbReference>
<accession>A0A099IA12</accession>
<gene>
    <name evidence="2" type="ORF">CIAN88_01510</name>
</gene>
<proteinExistence type="predicted"/>
<evidence type="ECO:0000313" key="2">
    <source>
        <dbReference type="EMBL" id="KGJ54849.1"/>
    </source>
</evidence>
<dbReference type="EMBL" id="JQIF01000007">
    <property type="protein sequence ID" value="KGJ54849.1"/>
    <property type="molecule type" value="Genomic_DNA"/>
</dbReference>
<dbReference type="AlphaFoldDB" id="A0A099IA12"/>
<evidence type="ECO:0000256" key="1">
    <source>
        <dbReference type="SAM" id="Phobius"/>
    </source>
</evidence>
<keyword evidence="1" id="KW-0812">Transmembrane</keyword>
<protein>
    <submittedName>
        <fullName evidence="2">Uncharacterized protein</fullName>
    </submittedName>
</protein>
<sequence length="72" mass="8601">MSRFHSWPIIFTGPMTSFFFYRISNATGFVMRLAESTAKRMEKQKVYLIYNLTEVRMKANRRGYHQPVSVYL</sequence>
<comment type="caution">
    <text evidence="2">The sequence shown here is derived from an EMBL/GenBank/DDBJ whole genome shotgun (WGS) entry which is preliminary data.</text>
</comment>